<dbReference type="SUPFAM" id="SSF52540">
    <property type="entry name" value="P-loop containing nucleoside triphosphate hydrolases"/>
    <property type="match status" value="1"/>
</dbReference>
<dbReference type="PANTHER" id="PTHR10903">
    <property type="entry name" value="GTPASE, IMAP FAMILY MEMBER-RELATED"/>
    <property type="match status" value="1"/>
</dbReference>
<feature type="domain" description="AIG1-type G" evidence="4">
    <location>
        <begin position="7"/>
        <end position="208"/>
    </location>
</feature>
<dbReference type="InterPro" id="IPR027417">
    <property type="entry name" value="P-loop_NTPase"/>
</dbReference>
<dbReference type="GO" id="GO:0005525">
    <property type="term" value="F:GTP binding"/>
    <property type="evidence" value="ECO:0007669"/>
    <property type="project" value="UniProtKB-KW"/>
</dbReference>
<reference evidence="5 6" key="1">
    <citation type="journal article" date="2014" name="Nat. Genet.">
        <title>Whole-genome sequence of a flatfish provides insights into ZW sex chromosome evolution and adaptation to a benthic lifestyle.</title>
        <authorList>
            <person name="Chen S."/>
            <person name="Zhang G."/>
            <person name="Shao C."/>
            <person name="Huang Q."/>
            <person name="Liu G."/>
            <person name="Zhang P."/>
            <person name="Song W."/>
            <person name="An N."/>
            <person name="Chalopin D."/>
            <person name="Volff J.N."/>
            <person name="Hong Y."/>
            <person name="Li Q."/>
            <person name="Sha Z."/>
            <person name="Zhou H."/>
            <person name="Xie M."/>
            <person name="Yu Q."/>
            <person name="Liu Y."/>
            <person name="Xiang H."/>
            <person name="Wang N."/>
            <person name="Wu K."/>
            <person name="Yang C."/>
            <person name="Zhou Q."/>
            <person name="Liao X."/>
            <person name="Yang L."/>
            <person name="Hu Q."/>
            <person name="Zhang J."/>
            <person name="Meng L."/>
            <person name="Jin L."/>
            <person name="Tian Y."/>
            <person name="Lian J."/>
            <person name="Yang J."/>
            <person name="Miao G."/>
            <person name="Liu S."/>
            <person name="Liang Z."/>
            <person name="Yan F."/>
            <person name="Li Y."/>
            <person name="Sun B."/>
            <person name="Zhang H."/>
            <person name="Zhang J."/>
            <person name="Zhu Y."/>
            <person name="Du M."/>
            <person name="Zhao Y."/>
            <person name="Schartl M."/>
            <person name="Tang Q."/>
            <person name="Wang J."/>
        </authorList>
    </citation>
    <scope>NUCLEOTIDE SEQUENCE</scope>
</reference>
<dbReference type="STRING" id="244447.ENSCSEP00000007338"/>
<sequence>RRAVSSSITDIIVLLGKTGSGKSCTANSILGRKAFDSKVGGSSVTQRCRRASGDIRGRHLLLLDTPGLLDTHQTPQDVQRELRRSVSLLYPGPHVFLLIVQIGRFTPEEKEAVRQFKLAMGAQALQFAVVVFTHGDFLQEGTSVKECLIDQCNELTELVDECGGRYCVFNNNSSKNKGQVLELLTLVDCMMQGNEGGYYTSKILQKMGEIEELKKKHELENQSEKRQLFTFYFILSYRKLVSSPPKSSCLCSELSSQ</sequence>
<evidence type="ECO:0000313" key="5">
    <source>
        <dbReference type="Ensembl" id="ENSCSEP00000007338.1"/>
    </source>
</evidence>
<keyword evidence="3" id="KW-0342">GTP-binding</keyword>
<keyword evidence="2" id="KW-0547">Nucleotide-binding</keyword>
<evidence type="ECO:0000256" key="1">
    <source>
        <dbReference type="ARBA" id="ARBA00008535"/>
    </source>
</evidence>
<reference evidence="5" key="2">
    <citation type="submission" date="2025-08" db="UniProtKB">
        <authorList>
            <consortium name="Ensembl"/>
        </authorList>
    </citation>
    <scope>IDENTIFICATION</scope>
</reference>
<dbReference type="GeneTree" id="ENSGT01140000282522"/>
<evidence type="ECO:0000256" key="3">
    <source>
        <dbReference type="ARBA" id="ARBA00023134"/>
    </source>
</evidence>
<protein>
    <recommendedName>
        <fullName evidence="4">AIG1-type G domain-containing protein</fullName>
    </recommendedName>
</protein>
<evidence type="ECO:0000256" key="2">
    <source>
        <dbReference type="ARBA" id="ARBA00022741"/>
    </source>
</evidence>
<dbReference type="InterPro" id="IPR045058">
    <property type="entry name" value="GIMA/IAN/Toc"/>
</dbReference>
<dbReference type="Proteomes" id="UP000265120">
    <property type="component" value="Chromosome 9"/>
</dbReference>
<dbReference type="Gene3D" id="3.40.50.300">
    <property type="entry name" value="P-loop containing nucleotide triphosphate hydrolases"/>
    <property type="match status" value="1"/>
</dbReference>
<accession>A0A3P8UVY3</accession>
<dbReference type="PROSITE" id="PS51720">
    <property type="entry name" value="G_AIG1"/>
    <property type="match status" value="1"/>
</dbReference>
<dbReference type="OMA" id="QANEESC"/>
<keyword evidence="6" id="KW-1185">Reference proteome</keyword>
<dbReference type="AlphaFoldDB" id="A0A3P8UVY3"/>
<reference evidence="5" key="3">
    <citation type="submission" date="2025-09" db="UniProtKB">
        <authorList>
            <consortium name="Ensembl"/>
        </authorList>
    </citation>
    <scope>IDENTIFICATION</scope>
</reference>
<dbReference type="Ensembl" id="ENSCSET00000007417.1">
    <property type="protein sequence ID" value="ENSCSEP00000007338.1"/>
    <property type="gene ID" value="ENSCSEG00000004728.1"/>
</dbReference>
<dbReference type="InterPro" id="IPR006703">
    <property type="entry name" value="G_AIG1"/>
</dbReference>
<organism evidence="5 6">
    <name type="scientific">Cynoglossus semilaevis</name>
    <name type="common">Tongue sole</name>
    <dbReference type="NCBI Taxonomy" id="244447"/>
    <lineage>
        <taxon>Eukaryota</taxon>
        <taxon>Metazoa</taxon>
        <taxon>Chordata</taxon>
        <taxon>Craniata</taxon>
        <taxon>Vertebrata</taxon>
        <taxon>Euteleostomi</taxon>
        <taxon>Actinopterygii</taxon>
        <taxon>Neopterygii</taxon>
        <taxon>Teleostei</taxon>
        <taxon>Neoteleostei</taxon>
        <taxon>Acanthomorphata</taxon>
        <taxon>Carangaria</taxon>
        <taxon>Pleuronectiformes</taxon>
        <taxon>Pleuronectoidei</taxon>
        <taxon>Cynoglossidae</taxon>
        <taxon>Cynoglossinae</taxon>
        <taxon>Cynoglossus</taxon>
    </lineage>
</organism>
<name>A0A3P8UVY3_CYNSE</name>
<dbReference type="Pfam" id="PF04548">
    <property type="entry name" value="AIG1"/>
    <property type="match status" value="1"/>
</dbReference>
<proteinExistence type="inferred from homology"/>
<comment type="similarity">
    <text evidence="1">Belongs to the TRAFAC class TrmE-Era-EngA-EngB-Septin-like GTPase superfamily. AIG1/Toc34/Toc159-like paraseptin GTPase family. IAN subfamily.</text>
</comment>
<evidence type="ECO:0000313" key="6">
    <source>
        <dbReference type="Proteomes" id="UP000265120"/>
    </source>
</evidence>
<evidence type="ECO:0000259" key="4">
    <source>
        <dbReference type="PROSITE" id="PS51720"/>
    </source>
</evidence>
<dbReference type="InParanoid" id="A0A3P8UVY3"/>
<dbReference type="PANTHER" id="PTHR10903:SF188">
    <property type="entry name" value="GTPASE IMAP FAMILY MEMBER 2-LIKE-RELATED"/>
    <property type="match status" value="1"/>
</dbReference>
<dbReference type="FunFam" id="3.40.50.300:FF:000366">
    <property type="entry name" value="GTPase, IMAP family member 2"/>
    <property type="match status" value="1"/>
</dbReference>